<comment type="caution">
    <text evidence="8">The sequence shown here is derived from an EMBL/GenBank/DDBJ whole genome shotgun (WGS) entry which is preliminary data.</text>
</comment>
<comment type="similarity">
    <text evidence="2 6">Belongs to the drug/metabolite transporter (DMT) superfamily. Plant drug/metabolite exporter (P-DME) (TC 2.A.7.4) family.</text>
</comment>
<proteinExistence type="inferred from homology"/>
<organism evidence="8 9">
    <name type="scientific">Vitis vinifera</name>
    <name type="common">Grape</name>
    <dbReference type="NCBI Taxonomy" id="29760"/>
    <lineage>
        <taxon>Eukaryota</taxon>
        <taxon>Viridiplantae</taxon>
        <taxon>Streptophyta</taxon>
        <taxon>Embryophyta</taxon>
        <taxon>Tracheophyta</taxon>
        <taxon>Spermatophyta</taxon>
        <taxon>Magnoliopsida</taxon>
        <taxon>eudicotyledons</taxon>
        <taxon>Gunneridae</taxon>
        <taxon>Pentapetalae</taxon>
        <taxon>rosids</taxon>
        <taxon>Vitales</taxon>
        <taxon>Vitaceae</taxon>
        <taxon>Viteae</taxon>
        <taxon>Vitis</taxon>
    </lineage>
</organism>
<comment type="subcellular location">
    <subcellularLocation>
        <location evidence="1 6">Membrane</location>
        <topology evidence="1 6">Multi-pass membrane protein</topology>
    </subcellularLocation>
</comment>
<evidence type="ECO:0000313" key="8">
    <source>
        <dbReference type="EMBL" id="RVX10514.1"/>
    </source>
</evidence>
<feature type="transmembrane region" description="Helical" evidence="6">
    <location>
        <begin position="231"/>
        <end position="252"/>
    </location>
</feature>
<dbReference type="EMBL" id="QGNW01000034">
    <property type="protein sequence ID" value="RVX10514.1"/>
    <property type="molecule type" value="Genomic_DNA"/>
</dbReference>
<feature type="transmembrane region" description="Helical" evidence="6">
    <location>
        <begin position="163"/>
        <end position="183"/>
    </location>
</feature>
<dbReference type="InterPro" id="IPR037185">
    <property type="entry name" value="EmrE-like"/>
</dbReference>
<feature type="transmembrane region" description="Helical" evidence="6">
    <location>
        <begin position="35"/>
        <end position="56"/>
    </location>
</feature>
<feature type="domain" description="EamA" evidence="7">
    <location>
        <begin position="165"/>
        <end position="303"/>
    </location>
</feature>
<evidence type="ECO:0000256" key="3">
    <source>
        <dbReference type="ARBA" id="ARBA00022692"/>
    </source>
</evidence>
<dbReference type="Pfam" id="PF00892">
    <property type="entry name" value="EamA"/>
    <property type="match status" value="1"/>
</dbReference>
<evidence type="ECO:0000256" key="6">
    <source>
        <dbReference type="RuleBase" id="RU363077"/>
    </source>
</evidence>
<reference evidence="8 9" key="1">
    <citation type="journal article" date="2018" name="PLoS Genet.">
        <title>Population sequencing reveals clonal diversity and ancestral inbreeding in the grapevine cultivar Chardonnay.</title>
        <authorList>
            <person name="Roach M.J."/>
            <person name="Johnson D.L."/>
            <person name="Bohlmann J."/>
            <person name="van Vuuren H.J."/>
            <person name="Jones S.J."/>
            <person name="Pretorius I.S."/>
            <person name="Schmidt S.A."/>
            <person name="Borneman A.R."/>
        </authorList>
    </citation>
    <scope>NUCLEOTIDE SEQUENCE [LARGE SCALE GENOMIC DNA]</scope>
    <source>
        <strain evidence="9">cv. Chardonnay</strain>
        <tissue evidence="8">Leaf</tissue>
    </source>
</reference>
<feature type="transmembrane region" description="Helical" evidence="6">
    <location>
        <begin position="119"/>
        <end position="137"/>
    </location>
</feature>
<feature type="transmembrane region" description="Helical" evidence="6">
    <location>
        <begin position="87"/>
        <end position="107"/>
    </location>
</feature>
<feature type="transmembrane region" description="Helical" evidence="6">
    <location>
        <begin position="285"/>
        <end position="303"/>
    </location>
</feature>
<keyword evidence="3 6" id="KW-0812">Transmembrane</keyword>
<gene>
    <name evidence="8" type="primary">VvCHDp000234_0</name>
    <name evidence="8" type="ORF">CK203_016999</name>
</gene>
<name>A0A438JNK8_VITVI</name>
<dbReference type="Proteomes" id="UP000288805">
    <property type="component" value="Unassembled WGS sequence"/>
</dbReference>
<sequence>MWSFKLTLVMLVIESLEMGLNTISKAAMSRGMSNFVFVVYSNTFAIPFLLLSCLLFHRRKPPPPLTTSILCRIFVLGLIRYSSPTLASAMTDLVPAFTFILAIITRMENLDLRVRSSRAKSIGTIMSITGALTMTMYEGPPVAFTSLTSTKLNGNVTLPQSNWVIGGILSAIAAFMLAVLFVFQTSIIRAYPAELMVTLICCTFVAMQSSIVSLMAERNPSAWRLRPDIELIAIVYSAVLVVGLRSVASAWVMRRKGPFFAAMFKPVGIIIAVVMGVTFLGDTLYLGSVVGAAIIAIGFYTVMWGKDKEETLLEDVQPMAWNHPPTTSLFCKTKLSRLRILVGSHVKHLRPEFVLSKYFLIADLTCDVQFSS</sequence>
<dbReference type="GO" id="GO:0016020">
    <property type="term" value="C:membrane"/>
    <property type="evidence" value="ECO:0007669"/>
    <property type="project" value="UniProtKB-SubCell"/>
</dbReference>
<feature type="transmembrane region" description="Helical" evidence="6">
    <location>
        <begin position="195"/>
        <end position="216"/>
    </location>
</feature>
<feature type="transmembrane region" description="Helical" evidence="6">
    <location>
        <begin position="259"/>
        <end position="279"/>
    </location>
</feature>
<dbReference type="SUPFAM" id="SSF103481">
    <property type="entry name" value="Multidrug resistance efflux transporter EmrE"/>
    <property type="match status" value="1"/>
</dbReference>
<keyword evidence="5 6" id="KW-0472">Membrane</keyword>
<keyword evidence="4 6" id="KW-1133">Transmembrane helix</keyword>
<accession>A0A438JNK8</accession>
<evidence type="ECO:0000259" key="7">
    <source>
        <dbReference type="Pfam" id="PF00892"/>
    </source>
</evidence>
<dbReference type="AlphaFoldDB" id="A0A438JNK8"/>
<dbReference type="GO" id="GO:0022857">
    <property type="term" value="F:transmembrane transporter activity"/>
    <property type="evidence" value="ECO:0007669"/>
    <property type="project" value="InterPro"/>
</dbReference>
<dbReference type="InterPro" id="IPR030184">
    <property type="entry name" value="WAT1-related"/>
</dbReference>
<evidence type="ECO:0000313" key="9">
    <source>
        <dbReference type="Proteomes" id="UP000288805"/>
    </source>
</evidence>
<evidence type="ECO:0000256" key="1">
    <source>
        <dbReference type="ARBA" id="ARBA00004141"/>
    </source>
</evidence>
<protein>
    <recommendedName>
        <fullName evidence="6">WAT1-related protein</fullName>
    </recommendedName>
</protein>
<dbReference type="InterPro" id="IPR000620">
    <property type="entry name" value="EamA_dom"/>
</dbReference>
<evidence type="ECO:0000256" key="2">
    <source>
        <dbReference type="ARBA" id="ARBA00007635"/>
    </source>
</evidence>
<evidence type="ECO:0000256" key="5">
    <source>
        <dbReference type="ARBA" id="ARBA00023136"/>
    </source>
</evidence>
<evidence type="ECO:0000256" key="4">
    <source>
        <dbReference type="ARBA" id="ARBA00022989"/>
    </source>
</evidence>
<dbReference type="PANTHER" id="PTHR31218">
    <property type="entry name" value="WAT1-RELATED PROTEIN"/>
    <property type="match status" value="1"/>
</dbReference>